<accession>A0ABN8N0J2</accession>
<keyword evidence="1" id="KW-0732">Signal</keyword>
<dbReference type="Proteomes" id="UP001159405">
    <property type="component" value="Unassembled WGS sequence"/>
</dbReference>
<evidence type="ECO:0000313" key="3">
    <source>
        <dbReference type="Proteomes" id="UP001159405"/>
    </source>
</evidence>
<evidence type="ECO:0000256" key="1">
    <source>
        <dbReference type="SAM" id="SignalP"/>
    </source>
</evidence>
<organism evidence="2 3">
    <name type="scientific">Porites lobata</name>
    <dbReference type="NCBI Taxonomy" id="104759"/>
    <lineage>
        <taxon>Eukaryota</taxon>
        <taxon>Metazoa</taxon>
        <taxon>Cnidaria</taxon>
        <taxon>Anthozoa</taxon>
        <taxon>Hexacorallia</taxon>
        <taxon>Scleractinia</taxon>
        <taxon>Fungiina</taxon>
        <taxon>Poritidae</taxon>
        <taxon>Porites</taxon>
    </lineage>
</organism>
<evidence type="ECO:0008006" key="4">
    <source>
        <dbReference type="Google" id="ProtNLM"/>
    </source>
</evidence>
<dbReference type="Gene3D" id="3.40.630.40">
    <property type="entry name" value="Zn-dependent exopeptidases"/>
    <property type="match status" value="1"/>
</dbReference>
<reference evidence="2 3" key="1">
    <citation type="submission" date="2022-05" db="EMBL/GenBank/DDBJ databases">
        <authorList>
            <consortium name="Genoscope - CEA"/>
            <person name="William W."/>
        </authorList>
    </citation>
    <scope>NUCLEOTIDE SEQUENCE [LARGE SCALE GENOMIC DNA]</scope>
</reference>
<evidence type="ECO:0000313" key="2">
    <source>
        <dbReference type="EMBL" id="CAH3038636.1"/>
    </source>
</evidence>
<proteinExistence type="predicted"/>
<gene>
    <name evidence="2" type="ORF">PLOB_00039339</name>
</gene>
<name>A0ABN8N0J2_9CNID</name>
<dbReference type="EMBL" id="CALNXK010000006">
    <property type="protein sequence ID" value="CAH3038636.1"/>
    <property type="molecule type" value="Genomic_DNA"/>
</dbReference>
<comment type="caution">
    <text evidence="2">The sequence shown here is derived from an EMBL/GenBank/DDBJ whole genome shotgun (WGS) entry which is preliminary data.</text>
</comment>
<sequence length="320" mass="35112">MLIYCFFLFTTFPSGLLGGTKRGFKDYTEYEPGNMSLIITAPHGGELTPSKQENGDPWPDRTAGCLGSSGCIWKHSCGEVDAEKCPAITESDLFTATVARDMADGIKTITGLRPHVVYCRLSRSKLDANRAMGPAALSVPDAVTAYRNYTTFIAKAVSAIPGRGLLLDIHGHGHKLQRTELGYLIHGTELDSGGYDGNNSSIKSLSNFWCGNDNACSRKLIRGNWSLGHFMNEEGLRAVPSPQEPVPKVSKTSIFLSGGLTVMKYGSKEEGKIDAIQMELPQELRLNKTAWQDSRLKLAKAISGFFKINYLRDNRRTINL</sequence>
<keyword evidence="3" id="KW-1185">Reference proteome</keyword>
<feature type="signal peptide" evidence="1">
    <location>
        <begin position="1"/>
        <end position="18"/>
    </location>
</feature>
<protein>
    <recommendedName>
        <fullName evidence="4">N-formylglutamate amidohydrolase</fullName>
    </recommendedName>
</protein>
<feature type="chain" id="PRO_5046137578" description="N-formylglutamate amidohydrolase" evidence="1">
    <location>
        <begin position="19"/>
        <end position="320"/>
    </location>
</feature>